<accession>A0A3N7FZZ1</accession>
<keyword evidence="2" id="KW-1185">Reference proteome</keyword>
<evidence type="ECO:0000313" key="1">
    <source>
        <dbReference type="EMBL" id="RQP00103.1"/>
    </source>
</evidence>
<name>A0A3N7FZZ1_POPTR</name>
<dbReference type="EMBL" id="CM009303">
    <property type="protein sequence ID" value="RQP00103.1"/>
    <property type="molecule type" value="Genomic_DNA"/>
</dbReference>
<gene>
    <name evidence="1" type="ORF">POPTR_014G127350</name>
</gene>
<dbReference type="Proteomes" id="UP000006729">
    <property type="component" value="Chromosome 14"/>
</dbReference>
<evidence type="ECO:0000313" key="2">
    <source>
        <dbReference type="Proteomes" id="UP000006729"/>
    </source>
</evidence>
<sequence length="41" mass="5012">MVIYLHERQFLFYFWISRQSRVLLAGNCTWHGRIISMLIVL</sequence>
<dbReference type="AlphaFoldDB" id="A0A3N7FZZ1"/>
<organism evidence="1 2">
    <name type="scientific">Populus trichocarpa</name>
    <name type="common">Western balsam poplar</name>
    <name type="synonym">Populus balsamifera subsp. trichocarpa</name>
    <dbReference type="NCBI Taxonomy" id="3694"/>
    <lineage>
        <taxon>Eukaryota</taxon>
        <taxon>Viridiplantae</taxon>
        <taxon>Streptophyta</taxon>
        <taxon>Embryophyta</taxon>
        <taxon>Tracheophyta</taxon>
        <taxon>Spermatophyta</taxon>
        <taxon>Magnoliopsida</taxon>
        <taxon>eudicotyledons</taxon>
        <taxon>Gunneridae</taxon>
        <taxon>Pentapetalae</taxon>
        <taxon>rosids</taxon>
        <taxon>fabids</taxon>
        <taxon>Malpighiales</taxon>
        <taxon>Salicaceae</taxon>
        <taxon>Saliceae</taxon>
        <taxon>Populus</taxon>
    </lineage>
</organism>
<dbReference type="InParanoid" id="A0A3N7FZZ1"/>
<reference evidence="1 2" key="1">
    <citation type="journal article" date="2006" name="Science">
        <title>The genome of black cottonwood, Populus trichocarpa (Torr. &amp; Gray).</title>
        <authorList>
            <person name="Tuskan G.A."/>
            <person name="Difazio S."/>
            <person name="Jansson S."/>
            <person name="Bohlmann J."/>
            <person name="Grigoriev I."/>
            <person name="Hellsten U."/>
            <person name="Putnam N."/>
            <person name="Ralph S."/>
            <person name="Rombauts S."/>
            <person name="Salamov A."/>
            <person name="Schein J."/>
            <person name="Sterck L."/>
            <person name="Aerts A."/>
            <person name="Bhalerao R.R."/>
            <person name="Bhalerao R.P."/>
            <person name="Blaudez D."/>
            <person name="Boerjan W."/>
            <person name="Brun A."/>
            <person name="Brunner A."/>
            <person name="Busov V."/>
            <person name="Campbell M."/>
            <person name="Carlson J."/>
            <person name="Chalot M."/>
            <person name="Chapman J."/>
            <person name="Chen G.L."/>
            <person name="Cooper D."/>
            <person name="Coutinho P.M."/>
            <person name="Couturier J."/>
            <person name="Covert S."/>
            <person name="Cronk Q."/>
            <person name="Cunningham R."/>
            <person name="Davis J."/>
            <person name="Degroeve S."/>
            <person name="Dejardin A."/>
            <person name="Depamphilis C."/>
            <person name="Detter J."/>
            <person name="Dirks B."/>
            <person name="Dubchak I."/>
            <person name="Duplessis S."/>
            <person name="Ehlting J."/>
            <person name="Ellis B."/>
            <person name="Gendler K."/>
            <person name="Goodstein D."/>
            <person name="Gribskov M."/>
            <person name="Grimwood J."/>
            <person name="Groover A."/>
            <person name="Gunter L."/>
            <person name="Hamberger B."/>
            <person name="Heinze B."/>
            <person name="Helariutta Y."/>
            <person name="Henrissat B."/>
            <person name="Holligan D."/>
            <person name="Holt R."/>
            <person name="Huang W."/>
            <person name="Islam-Faridi N."/>
            <person name="Jones S."/>
            <person name="Jones-Rhoades M."/>
            <person name="Jorgensen R."/>
            <person name="Joshi C."/>
            <person name="Kangasjarvi J."/>
            <person name="Karlsson J."/>
            <person name="Kelleher C."/>
            <person name="Kirkpatrick R."/>
            <person name="Kirst M."/>
            <person name="Kohler A."/>
            <person name="Kalluri U."/>
            <person name="Larimer F."/>
            <person name="Leebens-Mack J."/>
            <person name="Leple J.C."/>
            <person name="Locascio P."/>
            <person name="Lou Y."/>
            <person name="Lucas S."/>
            <person name="Martin F."/>
            <person name="Montanini B."/>
            <person name="Napoli C."/>
            <person name="Nelson D.R."/>
            <person name="Nelson C."/>
            <person name="Nieminen K."/>
            <person name="Nilsson O."/>
            <person name="Pereda V."/>
            <person name="Peter G."/>
            <person name="Philippe R."/>
            <person name="Pilate G."/>
            <person name="Poliakov A."/>
            <person name="Razumovskaya J."/>
            <person name="Richardson P."/>
            <person name="Rinaldi C."/>
            <person name="Ritland K."/>
            <person name="Rouze P."/>
            <person name="Ryaboy D."/>
            <person name="Schmutz J."/>
            <person name="Schrader J."/>
            <person name="Segerman B."/>
            <person name="Shin H."/>
            <person name="Siddiqui A."/>
            <person name="Sterky F."/>
            <person name="Terry A."/>
            <person name="Tsai C.J."/>
            <person name="Uberbacher E."/>
            <person name="Unneberg P."/>
            <person name="Vahala J."/>
            <person name="Wall K."/>
            <person name="Wessler S."/>
            <person name="Yang G."/>
            <person name="Yin T."/>
            <person name="Douglas C."/>
            <person name="Marra M."/>
            <person name="Sandberg G."/>
            <person name="Van de Peer Y."/>
            <person name="Rokhsar D."/>
        </authorList>
    </citation>
    <scope>NUCLEOTIDE SEQUENCE [LARGE SCALE GENOMIC DNA]</scope>
    <source>
        <strain evidence="2">cv. Nisqually</strain>
    </source>
</reference>
<proteinExistence type="predicted"/>
<protein>
    <submittedName>
        <fullName evidence="1">Uncharacterized protein</fullName>
    </submittedName>
</protein>